<dbReference type="PROSITE" id="PS50106">
    <property type="entry name" value="PDZ"/>
    <property type="match status" value="1"/>
</dbReference>
<evidence type="ECO:0000256" key="14">
    <source>
        <dbReference type="ARBA" id="ARBA00023128"/>
    </source>
</evidence>
<dbReference type="InterPro" id="IPR001940">
    <property type="entry name" value="Peptidase_S1C"/>
</dbReference>
<feature type="domain" description="PDZ" evidence="19">
    <location>
        <begin position="350"/>
        <end position="406"/>
    </location>
</feature>
<keyword evidence="8" id="KW-0812">Transmembrane</keyword>
<dbReference type="GO" id="GO:0006915">
    <property type="term" value="P:apoptotic process"/>
    <property type="evidence" value="ECO:0007669"/>
    <property type="project" value="UniProtKB-KW"/>
</dbReference>
<dbReference type="Pfam" id="PF17820">
    <property type="entry name" value="PDZ_6"/>
    <property type="match status" value="1"/>
</dbReference>
<comment type="similarity">
    <text evidence="4">Belongs to the peptidase S1C family.</text>
</comment>
<proteinExistence type="inferred from homology"/>
<evidence type="ECO:0000256" key="9">
    <source>
        <dbReference type="ARBA" id="ARBA00022703"/>
    </source>
</evidence>
<dbReference type="AlphaFoldDB" id="A0A1B0CSJ1"/>
<dbReference type="EnsemblMetazoa" id="LLOJ007840-RA">
    <property type="protein sequence ID" value="LLOJ007840-PA"/>
    <property type="gene ID" value="LLOJ007840"/>
</dbReference>
<accession>A0A1B0CSJ1</accession>
<dbReference type="EMBL" id="AJWK01026143">
    <property type="status" value="NOT_ANNOTATED_CDS"/>
    <property type="molecule type" value="Genomic_DNA"/>
</dbReference>
<keyword evidence="21" id="KW-1185">Reference proteome</keyword>
<keyword evidence="14" id="KW-0496">Mitochondrion</keyword>
<dbReference type="VEuPathDB" id="VectorBase:LLOJ007840"/>
<dbReference type="EC" id="3.4.21.108" evidence="5"/>
<evidence type="ECO:0000256" key="1">
    <source>
        <dbReference type="ARBA" id="ARBA00001760"/>
    </source>
</evidence>
<dbReference type="InterPro" id="IPR036034">
    <property type="entry name" value="PDZ_sf"/>
</dbReference>
<evidence type="ECO:0000256" key="15">
    <source>
        <dbReference type="ARBA" id="ARBA00023136"/>
    </source>
</evidence>
<evidence type="ECO:0000256" key="2">
    <source>
        <dbReference type="ARBA" id="ARBA00004304"/>
    </source>
</evidence>
<keyword evidence="15" id="KW-0472">Membrane</keyword>
<evidence type="ECO:0000313" key="21">
    <source>
        <dbReference type="Proteomes" id="UP000092461"/>
    </source>
</evidence>
<keyword evidence="10" id="KW-0378">Hydrolase</keyword>
<keyword evidence="9" id="KW-0053">Apoptosis</keyword>
<dbReference type="InterPro" id="IPR041489">
    <property type="entry name" value="PDZ_6"/>
</dbReference>
<keyword evidence="7" id="KW-0645">Protease</keyword>
<protein>
    <recommendedName>
        <fullName evidence="6">Serine protease HTRA2, mitochondrial</fullName>
        <ecNumber evidence="5">3.4.21.108</ecNumber>
    </recommendedName>
    <alternativeName>
        <fullName evidence="17">High temperature requirement protein A2</fullName>
    </alternativeName>
</protein>
<dbReference type="GO" id="GO:0006508">
    <property type="term" value="P:proteolysis"/>
    <property type="evidence" value="ECO:0007669"/>
    <property type="project" value="UniProtKB-KW"/>
</dbReference>
<dbReference type="PRINTS" id="PR00834">
    <property type="entry name" value="PROTEASES2C"/>
</dbReference>
<dbReference type="Proteomes" id="UP000092461">
    <property type="component" value="Unassembled WGS sequence"/>
</dbReference>
<dbReference type="GO" id="GO:0031966">
    <property type="term" value="C:mitochondrial membrane"/>
    <property type="evidence" value="ECO:0007669"/>
    <property type="project" value="UniProtKB-SubCell"/>
</dbReference>
<evidence type="ECO:0000256" key="6">
    <source>
        <dbReference type="ARBA" id="ARBA00016929"/>
    </source>
</evidence>
<evidence type="ECO:0000256" key="10">
    <source>
        <dbReference type="ARBA" id="ARBA00022801"/>
    </source>
</evidence>
<comment type="catalytic activity">
    <reaction evidence="1">
        <text>Cleavage of non-polar aliphatic amino-acids at the P1 position, with a preference for Val, Ile and Met. At the P2 and P3 positions, Arg is selected most strongly with a secondary preference for other hydrophilic residues.</text>
        <dbReference type="EC" id="3.4.21.108"/>
    </reaction>
</comment>
<dbReference type="GO" id="GO:0005758">
    <property type="term" value="C:mitochondrial intermembrane space"/>
    <property type="evidence" value="ECO:0007669"/>
    <property type="project" value="UniProtKB-SubCell"/>
</dbReference>
<dbReference type="GO" id="GO:0007005">
    <property type="term" value="P:mitochondrion organization"/>
    <property type="evidence" value="ECO:0007669"/>
    <property type="project" value="UniProtKB-ARBA"/>
</dbReference>
<evidence type="ECO:0000256" key="13">
    <source>
        <dbReference type="ARBA" id="ARBA00022989"/>
    </source>
</evidence>
<organism evidence="20 21">
    <name type="scientific">Lutzomyia longipalpis</name>
    <name type="common">Sand fly</name>
    <dbReference type="NCBI Taxonomy" id="7200"/>
    <lineage>
        <taxon>Eukaryota</taxon>
        <taxon>Metazoa</taxon>
        <taxon>Ecdysozoa</taxon>
        <taxon>Arthropoda</taxon>
        <taxon>Hexapoda</taxon>
        <taxon>Insecta</taxon>
        <taxon>Pterygota</taxon>
        <taxon>Neoptera</taxon>
        <taxon>Endopterygota</taxon>
        <taxon>Diptera</taxon>
        <taxon>Nematocera</taxon>
        <taxon>Psychodoidea</taxon>
        <taxon>Psychodidae</taxon>
        <taxon>Lutzomyia</taxon>
        <taxon>Lutzomyia</taxon>
    </lineage>
</organism>
<name>A0A1B0CSJ1_LUTLO</name>
<dbReference type="Gene3D" id="2.30.42.10">
    <property type="match status" value="1"/>
</dbReference>
<keyword evidence="13" id="KW-1133">Transmembrane helix</keyword>
<dbReference type="InterPro" id="IPR001478">
    <property type="entry name" value="PDZ"/>
</dbReference>
<dbReference type="PANTHER" id="PTHR22939:SF129">
    <property type="entry name" value="SERINE PROTEASE HTRA2, MITOCHONDRIAL"/>
    <property type="match status" value="1"/>
</dbReference>
<evidence type="ECO:0000256" key="16">
    <source>
        <dbReference type="ARBA" id="ARBA00023145"/>
    </source>
</evidence>
<evidence type="ECO:0000256" key="12">
    <source>
        <dbReference type="ARBA" id="ARBA00022946"/>
    </source>
</evidence>
<reference evidence="20" key="1">
    <citation type="submission" date="2020-05" db="UniProtKB">
        <authorList>
            <consortium name="EnsemblMetazoa"/>
        </authorList>
    </citation>
    <scope>IDENTIFICATION</scope>
    <source>
        <strain evidence="20">Jacobina</strain>
    </source>
</reference>
<dbReference type="VEuPathDB" id="VectorBase:LLONM1_008627"/>
<evidence type="ECO:0000256" key="17">
    <source>
        <dbReference type="ARBA" id="ARBA00029644"/>
    </source>
</evidence>
<evidence type="ECO:0000256" key="5">
    <source>
        <dbReference type="ARBA" id="ARBA00013033"/>
    </source>
</evidence>
<dbReference type="SMART" id="SM00228">
    <property type="entry name" value="PDZ"/>
    <property type="match status" value="1"/>
</dbReference>
<dbReference type="GO" id="GO:0043065">
    <property type="term" value="P:positive regulation of apoptotic process"/>
    <property type="evidence" value="ECO:0007669"/>
    <property type="project" value="TreeGrafter"/>
</dbReference>
<dbReference type="GO" id="GO:0004252">
    <property type="term" value="F:serine-type endopeptidase activity"/>
    <property type="evidence" value="ECO:0007669"/>
    <property type="project" value="InterPro"/>
</dbReference>
<evidence type="ECO:0000256" key="11">
    <source>
        <dbReference type="ARBA" id="ARBA00022825"/>
    </source>
</evidence>
<dbReference type="Pfam" id="PF13365">
    <property type="entry name" value="Trypsin_2"/>
    <property type="match status" value="1"/>
</dbReference>
<evidence type="ECO:0000256" key="8">
    <source>
        <dbReference type="ARBA" id="ARBA00022692"/>
    </source>
</evidence>
<comment type="subcellular location">
    <subcellularLocation>
        <location evidence="3">Mitochondrion intermembrane space</location>
        <topology evidence="3">Single-pass membrane protein</topology>
    </subcellularLocation>
    <subcellularLocation>
        <location evidence="2">Mitochondrion membrane</location>
        <topology evidence="2">Single-pass membrane protein</topology>
    </subcellularLocation>
</comment>
<evidence type="ECO:0000256" key="3">
    <source>
        <dbReference type="ARBA" id="ARBA00004375"/>
    </source>
</evidence>
<dbReference type="InterPro" id="IPR009003">
    <property type="entry name" value="Peptidase_S1_PA"/>
</dbReference>
<keyword evidence="16" id="KW-0865">Zymogen</keyword>
<dbReference type="Gene3D" id="2.40.10.120">
    <property type="match status" value="1"/>
</dbReference>
<dbReference type="PANTHER" id="PTHR22939">
    <property type="entry name" value="SERINE PROTEASE FAMILY S1C HTRA-RELATED"/>
    <property type="match status" value="1"/>
</dbReference>
<sequence>MSRALLLRCYPAYRRNFQLNNQVRLLATSRIPNPDKSDQKHHQRGWNRNSTSWTICGLALGLISSIIGANNYLQKRDDVSLFPRVLAATVMKQPSRRKEFNVIAEVVEIAAPAVVYIEIKDTRRYDYFSGQPLTASNGSGFIVDADGLILTNAHVVINKPYSRVQVKLADGRTFLGVVEDVDSVSDLATVRISCKNLPTIKLGESSSLRSGEWVVALGSPLALSNTVTAGVVSSTHRAADELGLMGRDINYIQTDAAITFGNSGGPLVNLDGEAIGINSMKVTAGISFAIPIDYAKDFLNRNKEKVRRGGQQATPPPRRYMGITMISITPDILQELRHRSHPVPNHITNGVLVWKVILGSPAHTGGLNPGDIVTEINGKPVKSSSDVYEALKDAGKDITLVIYRGLEKHQITVRPEDPE</sequence>
<evidence type="ECO:0000313" key="20">
    <source>
        <dbReference type="EnsemblMetazoa" id="LLOJ007840-PA"/>
    </source>
</evidence>
<evidence type="ECO:0000256" key="7">
    <source>
        <dbReference type="ARBA" id="ARBA00022670"/>
    </source>
</evidence>
<dbReference type="FunFam" id="2.40.10.120:FF:000004">
    <property type="entry name" value="Serine protease HTRA2, mitochondrial"/>
    <property type="match status" value="1"/>
</dbReference>
<keyword evidence="12" id="KW-0809">Transit peptide</keyword>
<evidence type="ECO:0000256" key="18">
    <source>
        <dbReference type="ARBA" id="ARBA00035606"/>
    </source>
</evidence>
<evidence type="ECO:0000256" key="4">
    <source>
        <dbReference type="ARBA" id="ARBA00010541"/>
    </source>
</evidence>
<dbReference type="SUPFAM" id="SSF50494">
    <property type="entry name" value="Trypsin-like serine proteases"/>
    <property type="match status" value="1"/>
</dbReference>
<evidence type="ECO:0000259" key="19">
    <source>
        <dbReference type="PROSITE" id="PS50106"/>
    </source>
</evidence>
<keyword evidence="11" id="KW-0720">Serine protease</keyword>
<comment type="function">
    <text evidence="18">Serine protease that shows proteolytic activity against a non-specific substrate beta-casein. Promotes or induces cell death either by direct binding to and inhibition of BIRC proteins (also called inhibitor of apoptosis proteins, IAPs), leading to an increase in caspase activity, or by a BIRC inhibition-independent, caspase-independent and serine protease activity-dependent mechanism. Can antagonize antiapoptotic activity of th/Diap1 by directly inducing the degradation of th/Diap1.</text>
</comment>
<dbReference type="SUPFAM" id="SSF50156">
    <property type="entry name" value="PDZ domain-like"/>
    <property type="match status" value="1"/>
</dbReference>